<dbReference type="Gene3D" id="3.40.50.720">
    <property type="entry name" value="NAD(P)-binding Rossmann-like Domain"/>
    <property type="match status" value="1"/>
</dbReference>
<evidence type="ECO:0000313" key="4">
    <source>
        <dbReference type="EMBL" id="MCV2885516.1"/>
    </source>
</evidence>
<dbReference type="InterPro" id="IPR000683">
    <property type="entry name" value="Gfo/Idh/MocA-like_OxRdtase_N"/>
</dbReference>
<dbReference type="Proteomes" id="UP001652504">
    <property type="component" value="Unassembled WGS sequence"/>
</dbReference>
<dbReference type="InterPro" id="IPR036291">
    <property type="entry name" value="NAD(P)-bd_dom_sf"/>
</dbReference>
<feature type="domain" description="Gfo/Idh/MocA-like oxidoreductase N-terminal" evidence="2">
    <location>
        <begin position="9"/>
        <end position="139"/>
    </location>
</feature>
<dbReference type="EMBL" id="JAOWKX010000006">
    <property type="protein sequence ID" value="MCV2885516.1"/>
    <property type="molecule type" value="Genomic_DNA"/>
</dbReference>
<organism evidence="4 5">
    <name type="scientific">Fluctibacter corallii</name>
    <dbReference type="NCBI Taxonomy" id="2984329"/>
    <lineage>
        <taxon>Bacteria</taxon>
        <taxon>Pseudomonadati</taxon>
        <taxon>Pseudomonadota</taxon>
        <taxon>Gammaproteobacteria</taxon>
        <taxon>Alteromonadales</taxon>
        <taxon>Alteromonadaceae</taxon>
        <taxon>Fluctibacter</taxon>
    </lineage>
</organism>
<accession>A0ABT3AA14</accession>
<keyword evidence="5" id="KW-1185">Reference proteome</keyword>
<protein>
    <submittedName>
        <fullName evidence="4">Gfo/Idh/MocA family oxidoreductase</fullName>
    </submittedName>
</protein>
<comment type="caution">
    <text evidence="4">The sequence shown here is derived from an EMBL/GenBank/DDBJ whole genome shotgun (WGS) entry which is preliminary data.</text>
</comment>
<keyword evidence="1" id="KW-0732">Signal</keyword>
<dbReference type="SUPFAM" id="SSF51735">
    <property type="entry name" value="NAD(P)-binding Rossmann-fold domains"/>
    <property type="match status" value="1"/>
</dbReference>
<dbReference type="PANTHER" id="PTHR43708:SF3">
    <property type="entry name" value="OXIDOREDUCTASE"/>
    <property type="match status" value="1"/>
</dbReference>
<dbReference type="Gene3D" id="3.30.360.10">
    <property type="entry name" value="Dihydrodipicolinate Reductase, domain 2"/>
    <property type="match status" value="1"/>
</dbReference>
<feature type="domain" description="GFO/IDH/MocA-like oxidoreductase" evidence="3">
    <location>
        <begin position="149"/>
        <end position="280"/>
    </location>
</feature>
<dbReference type="PANTHER" id="PTHR43708">
    <property type="entry name" value="CONSERVED EXPRESSED OXIDOREDUCTASE (EUROFUNG)"/>
    <property type="match status" value="1"/>
</dbReference>
<dbReference type="SUPFAM" id="SSF55347">
    <property type="entry name" value="Glyceraldehyde-3-phosphate dehydrogenase-like, C-terminal domain"/>
    <property type="match status" value="1"/>
</dbReference>
<dbReference type="InterPro" id="IPR051317">
    <property type="entry name" value="Gfo/Idh/MocA_oxidoreduct"/>
</dbReference>
<reference evidence="4 5" key="1">
    <citation type="submission" date="2022-10" db="EMBL/GenBank/DDBJ databases">
        <title>Aestuariibacter sp. AA17 isolated from Montipora capitata coral fragment.</title>
        <authorList>
            <person name="Emsley S.A."/>
            <person name="Pfannmuller K.M."/>
            <person name="Loughran R.M."/>
            <person name="Shlafstein M."/>
            <person name="Papke E."/>
            <person name="Saw J.H."/>
            <person name="Ushijima B."/>
            <person name="Videau P."/>
        </authorList>
    </citation>
    <scope>NUCLEOTIDE SEQUENCE [LARGE SCALE GENOMIC DNA]</scope>
    <source>
        <strain evidence="4 5">AA17</strain>
    </source>
</reference>
<dbReference type="InterPro" id="IPR055170">
    <property type="entry name" value="GFO_IDH_MocA-like_dom"/>
</dbReference>
<dbReference type="RefSeq" id="WP_263712803.1">
    <property type="nucleotide sequence ID" value="NZ_JAOWKX010000006.1"/>
</dbReference>
<sequence length="390" mass="42625">MTDSSKRKIRMGMVGGGEGAFIGAVHRMAARLDGDIELVCGAFSGDADKSRQFGESLNLAPSRCYGSYEAMMREEAALPASEKMDFVAVVTPNHLHFPVAKLALEQGFHVMSDKPATFSYQEALQLKKTVDDTQRLYGLTHVYTAYPMIREAQAKVQNGELGAIRKMVVEYSQGWLASKEAEDGKQAKWRLDPSKAGVSCCMGDIGVHAANLVEFVSGLQITAICADLTSVVPGRRLDDDGTVLLQFDNGSKGVLLASQIATGEENNLHLRIYGDKASIEWRQMSPNTLILRDLHGHAQHIRSGVGALHPQTHSAMRLPAGHPEGYLEAFGNLYAAFAHAIHEYNSTDKAARQFVPGINEALRGMAFIEQVVEASNQHVKWCELKQGRTV</sequence>
<evidence type="ECO:0000259" key="2">
    <source>
        <dbReference type="Pfam" id="PF01408"/>
    </source>
</evidence>
<evidence type="ECO:0000259" key="3">
    <source>
        <dbReference type="Pfam" id="PF22725"/>
    </source>
</evidence>
<evidence type="ECO:0000313" key="5">
    <source>
        <dbReference type="Proteomes" id="UP001652504"/>
    </source>
</evidence>
<evidence type="ECO:0000256" key="1">
    <source>
        <dbReference type="ARBA" id="ARBA00022729"/>
    </source>
</evidence>
<gene>
    <name evidence="4" type="ORF">OE749_12500</name>
</gene>
<proteinExistence type="predicted"/>
<name>A0ABT3AA14_9ALTE</name>
<dbReference type="Pfam" id="PF01408">
    <property type="entry name" value="GFO_IDH_MocA"/>
    <property type="match status" value="1"/>
</dbReference>
<dbReference type="Pfam" id="PF22725">
    <property type="entry name" value="GFO_IDH_MocA_C3"/>
    <property type="match status" value="1"/>
</dbReference>